<dbReference type="EMBL" id="LXQA010176193">
    <property type="protein sequence ID" value="MCI29981.1"/>
    <property type="molecule type" value="Genomic_DNA"/>
</dbReference>
<comment type="caution">
    <text evidence="1">The sequence shown here is derived from an EMBL/GenBank/DDBJ whole genome shotgun (WGS) entry which is preliminary data.</text>
</comment>
<sequence>MENCNKAETPMEANLKLSKGENEQAVDATLFKQVVGSLRFICNTRPDINYVVGSVSRFMSNPKASHMVATKRILRYLKGTQDFGLAFPKSKLESKIKLEGFSDSG</sequence>
<dbReference type="AlphaFoldDB" id="A0A392R053"/>
<protein>
    <recommendedName>
        <fullName evidence="3">Copia-type polyprotein</fullName>
    </recommendedName>
</protein>
<organism evidence="1 2">
    <name type="scientific">Trifolium medium</name>
    <dbReference type="NCBI Taxonomy" id="97028"/>
    <lineage>
        <taxon>Eukaryota</taxon>
        <taxon>Viridiplantae</taxon>
        <taxon>Streptophyta</taxon>
        <taxon>Embryophyta</taxon>
        <taxon>Tracheophyta</taxon>
        <taxon>Spermatophyta</taxon>
        <taxon>Magnoliopsida</taxon>
        <taxon>eudicotyledons</taxon>
        <taxon>Gunneridae</taxon>
        <taxon>Pentapetalae</taxon>
        <taxon>rosids</taxon>
        <taxon>fabids</taxon>
        <taxon>Fabales</taxon>
        <taxon>Fabaceae</taxon>
        <taxon>Papilionoideae</taxon>
        <taxon>50 kb inversion clade</taxon>
        <taxon>NPAAA clade</taxon>
        <taxon>Hologalegina</taxon>
        <taxon>IRL clade</taxon>
        <taxon>Trifolieae</taxon>
        <taxon>Trifolium</taxon>
    </lineage>
</organism>
<dbReference type="Proteomes" id="UP000265520">
    <property type="component" value="Unassembled WGS sequence"/>
</dbReference>
<dbReference type="PANTHER" id="PTHR11439">
    <property type="entry name" value="GAG-POL-RELATED RETROTRANSPOSON"/>
    <property type="match status" value="1"/>
</dbReference>
<name>A0A392R053_9FABA</name>
<dbReference type="PANTHER" id="PTHR11439:SF483">
    <property type="entry name" value="PEPTIDE SYNTHASE GLIP-LIKE, PUTATIVE (AFU_ORTHOLOGUE AFUA_3G12920)-RELATED"/>
    <property type="match status" value="1"/>
</dbReference>
<evidence type="ECO:0000313" key="1">
    <source>
        <dbReference type="EMBL" id="MCI29981.1"/>
    </source>
</evidence>
<accession>A0A392R053</accession>
<proteinExistence type="predicted"/>
<keyword evidence="2" id="KW-1185">Reference proteome</keyword>
<reference evidence="1 2" key="1">
    <citation type="journal article" date="2018" name="Front. Plant Sci.">
        <title>Red Clover (Trifolium pratense) and Zigzag Clover (T. medium) - A Picture of Genomic Similarities and Differences.</title>
        <authorList>
            <person name="Dluhosova J."/>
            <person name="Istvanek J."/>
            <person name="Nedelnik J."/>
            <person name="Repkova J."/>
        </authorList>
    </citation>
    <scope>NUCLEOTIDE SEQUENCE [LARGE SCALE GENOMIC DNA]</scope>
    <source>
        <strain evidence="2">cv. 10/8</strain>
        <tissue evidence="1">Leaf</tissue>
    </source>
</reference>
<feature type="non-terminal residue" evidence="1">
    <location>
        <position position="105"/>
    </location>
</feature>
<evidence type="ECO:0000313" key="2">
    <source>
        <dbReference type="Proteomes" id="UP000265520"/>
    </source>
</evidence>
<evidence type="ECO:0008006" key="3">
    <source>
        <dbReference type="Google" id="ProtNLM"/>
    </source>
</evidence>